<dbReference type="InterPro" id="IPR050121">
    <property type="entry name" value="Cytochrome_P450_monoxygenase"/>
</dbReference>
<dbReference type="InterPro" id="IPR001128">
    <property type="entry name" value="Cyt_P450"/>
</dbReference>
<evidence type="ECO:0000256" key="2">
    <source>
        <dbReference type="ARBA" id="ARBA00005179"/>
    </source>
</evidence>
<keyword evidence="4 9" id="KW-0349">Heme</keyword>
<dbReference type="CDD" id="cd11060">
    <property type="entry name" value="CYP57A1-like"/>
    <property type="match status" value="1"/>
</dbReference>
<dbReference type="PROSITE" id="PS00086">
    <property type="entry name" value="CYTOCHROME_P450"/>
    <property type="match status" value="1"/>
</dbReference>
<keyword evidence="10" id="KW-0472">Membrane</keyword>
<evidence type="ECO:0000256" key="1">
    <source>
        <dbReference type="ARBA" id="ARBA00001971"/>
    </source>
</evidence>
<keyword evidence="6 9" id="KW-0560">Oxidoreductase</keyword>
<keyword evidence="8 9" id="KW-0503">Monooxygenase</keyword>
<dbReference type="PRINTS" id="PR00385">
    <property type="entry name" value="P450"/>
</dbReference>
<dbReference type="PRINTS" id="PR00465">
    <property type="entry name" value="EP450IV"/>
</dbReference>
<dbReference type="Proteomes" id="UP001610334">
    <property type="component" value="Unassembled WGS sequence"/>
</dbReference>
<evidence type="ECO:0000256" key="9">
    <source>
        <dbReference type="RuleBase" id="RU000461"/>
    </source>
</evidence>
<dbReference type="InterPro" id="IPR036396">
    <property type="entry name" value="Cyt_P450_sf"/>
</dbReference>
<protein>
    <submittedName>
        <fullName evidence="11">Cytochrome P450</fullName>
    </submittedName>
</protein>
<dbReference type="Gene3D" id="1.10.630.10">
    <property type="entry name" value="Cytochrome P450"/>
    <property type="match status" value="1"/>
</dbReference>
<dbReference type="EMBL" id="JBFXLT010000193">
    <property type="protein sequence ID" value="KAL2802293.1"/>
    <property type="molecule type" value="Genomic_DNA"/>
</dbReference>
<evidence type="ECO:0000256" key="6">
    <source>
        <dbReference type="ARBA" id="ARBA00023002"/>
    </source>
</evidence>
<sequence>MDSYTPVSAVLTIVVLFISLGALHALSRRSDVPGPFWAKFTNLQRVWWVKTGRAHEIHYKLHEKYGTFVRIGPNMISISDPAALSTVYPNRMGFPKSDFYKTQRPYTPSTGALPVVFNTQDEKLHKKLRGPIASLYAMTNVMKLEPLMDQTLGAFFAQLEQRFVGPRAEFDLSSWLRFFAFEVMGAVSFSNKYGFLENGRDVNGLLGGIWGFMKAAAPMGQMPWLDDFLYKNSLVAKIRGSTGLSILNVVNENITERQTADRDKPGRLDMLAQFLEIQASTPDVPPWAPKAWTFSNVIAGSDSSANAMTTAMYNLMAYPETMARLYEEFLTMKQEEGASSQILPWKAIRDLPYLDACMMEALRIHPPFCLHLERVVPASGIEINGRRIPPGTVVGMSPYVINHHKPTFGEDVHQWRPERWLGHSEVHLQHLKNTILTFGSGRRVCLGKNIAIMEIKKLISFLVLNYEWKLLDRQRYQVENAWFFKQKGLDVTVSKRPASAVVQQPRCRVPVEDCVDDGPSGNARWAKD</sequence>
<evidence type="ECO:0000256" key="5">
    <source>
        <dbReference type="ARBA" id="ARBA00022723"/>
    </source>
</evidence>
<dbReference type="PANTHER" id="PTHR24305:SF175">
    <property type="entry name" value="CYTOCHROME P450 MONOOXYGENASE PKFB"/>
    <property type="match status" value="1"/>
</dbReference>
<name>A0ABR4GT94_9EURO</name>
<proteinExistence type="inferred from homology"/>
<keyword evidence="12" id="KW-1185">Reference proteome</keyword>
<keyword evidence="10" id="KW-1133">Transmembrane helix</keyword>
<dbReference type="PANTHER" id="PTHR24305">
    <property type="entry name" value="CYTOCHROME P450"/>
    <property type="match status" value="1"/>
</dbReference>
<organism evidence="11 12">
    <name type="scientific">Aspergillus granulosus</name>
    <dbReference type="NCBI Taxonomy" id="176169"/>
    <lineage>
        <taxon>Eukaryota</taxon>
        <taxon>Fungi</taxon>
        <taxon>Dikarya</taxon>
        <taxon>Ascomycota</taxon>
        <taxon>Pezizomycotina</taxon>
        <taxon>Eurotiomycetes</taxon>
        <taxon>Eurotiomycetidae</taxon>
        <taxon>Eurotiales</taxon>
        <taxon>Aspergillaceae</taxon>
        <taxon>Aspergillus</taxon>
        <taxon>Aspergillus subgen. Nidulantes</taxon>
    </lineage>
</organism>
<evidence type="ECO:0000256" key="10">
    <source>
        <dbReference type="SAM" id="Phobius"/>
    </source>
</evidence>
<accession>A0ABR4GT94</accession>
<comment type="cofactor">
    <cofactor evidence="1">
        <name>heme</name>
        <dbReference type="ChEBI" id="CHEBI:30413"/>
    </cofactor>
</comment>
<keyword evidence="7 9" id="KW-0408">Iron</keyword>
<keyword evidence="5 9" id="KW-0479">Metal-binding</keyword>
<evidence type="ECO:0000256" key="7">
    <source>
        <dbReference type="ARBA" id="ARBA00023004"/>
    </source>
</evidence>
<evidence type="ECO:0000256" key="3">
    <source>
        <dbReference type="ARBA" id="ARBA00010617"/>
    </source>
</evidence>
<evidence type="ECO:0000256" key="8">
    <source>
        <dbReference type="ARBA" id="ARBA00023033"/>
    </source>
</evidence>
<keyword evidence="10" id="KW-0812">Transmembrane</keyword>
<evidence type="ECO:0000256" key="4">
    <source>
        <dbReference type="ARBA" id="ARBA00022617"/>
    </source>
</evidence>
<feature type="transmembrane region" description="Helical" evidence="10">
    <location>
        <begin position="6"/>
        <end position="26"/>
    </location>
</feature>
<gene>
    <name evidence="11" type="ORF">BJX63DRAFT_438015</name>
</gene>
<dbReference type="InterPro" id="IPR017972">
    <property type="entry name" value="Cyt_P450_CS"/>
</dbReference>
<comment type="similarity">
    <text evidence="3 9">Belongs to the cytochrome P450 family.</text>
</comment>
<reference evidence="11 12" key="1">
    <citation type="submission" date="2024-07" db="EMBL/GenBank/DDBJ databases">
        <title>Section-level genome sequencing and comparative genomics of Aspergillus sections Usti and Cavernicolus.</title>
        <authorList>
            <consortium name="Lawrence Berkeley National Laboratory"/>
            <person name="Nybo J.L."/>
            <person name="Vesth T.C."/>
            <person name="Theobald S."/>
            <person name="Frisvad J.C."/>
            <person name="Larsen T.O."/>
            <person name="Kjaerboelling I."/>
            <person name="Rothschild-Mancinelli K."/>
            <person name="Lyhne E.K."/>
            <person name="Kogle M.E."/>
            <person name="Barry K."/>
            <person name="Clum A."/>
            <person name="Na H."/>
            <person name="Ledsgaard L."/>
            <person name="Lin J."/>
            <person name="Lipzen A."/>
            <person name="Kuo A."/>
            <person name="Riley R."/>
            <person name="Mondo S."/>
            <person name="Labutti K."/>
            <person name="Haridas S."/>
            <person name="Pangalinan J."/>
            <person name="Salamov A.A."/>
            <person name="Simmons B.A."/>
            <person name="Magnuson J.K."/>
            <person name="Chen J."/>
            <person name="Drula E."/>
            <person name="Henrissat B."/>
            <person name="Wiebenga A."/>
            <person name="Lubbers R.J."/>
            <person name="Gomes A.C."/>
            <person name="Makela M.R."/>
            <person name="Stajich J."/>
            <person name="Grigoriev I.V."/>
            <person name="Mortensen U.H."/>
            <person name="De Vries R.P."/>
            <person name="Baker S.E."/>
            <person name="Andersen M.R."/>
        </authorList>
    </citation>
    <scope>NUCLEOTIDE SEQUENCE [LARGE SCALE GENOMIC DNA]</scope>
    <source>
        <strain evidence="11 12">CBS 588.65</strain>
    </source>
</reference>
<dbReference type="InterPro" id="IPR002403">
    <property type="entry name" value="Cyt_P450_E_grp-IV"/>
</dbReference>
<dbReference type="Pfam" id="PF00067">
    <property type="entry name" value="p450"/>
    <property type="match status" value="1"/>
</dbReference>
<evidence type="ECO:0000313" key="12">
    <source>
        <dbReference type="Proteomes" id="UP001610334"/>
    </source>
</evidence>
<evidence type="ECO:0000313" key="11">
    <source>
        <dbReference type="EMBL" id="KAL2802293.1"/>
    </source>
</evidence>
<dbReference type="SUPFAM" id="SSF48264">
    <property type="entry name" value="Cytochrome P450"/>
    <property type="match status" value="1"/>
</dbReference>
<comment type="pathway">
    <text evidence="2">Secondary metabolite biosynthesis.</text>
</comment>
<comment type="caution">
    <text evidence="11">The sequence shown here is derived from an EMBL/GenBank/DDBJ whole genome shotgun (WGS) entry which is preliminary data.</text>
</comment>